<dbReference type="PROSITE" id="PS50225">
    <property type="entry name" value="SOCS"/>
    <property type="match status" value="1"/>
</dbReference>
<dbReference type="InterPro" id="IPR001496">
    <property type="entry name" value="SOCS_box"/>
</dbReference>
<evidence type="ECO:0000259" key="1">
    <source>
        <dbReference type="PROSITE" id="PS50225"/>
    </source>
</evidence>
<keyword evidence="3" id="KW-1185">Reference proteome</keyword>
<dbReference type="Pfam" id="PF07525">
    <property type="entry name" value="SOCS_box"/>
    <property type="match status" value="1"/>
</dbReference>
<evidence type="ECO:0000313" key="3">
    <source>
        <dbReference type="Proteomes" id="UP001497382"/>
    </source>
</evidence>
<feature type="domain" description="SOCS box" evidence="1">
    <location>
        <begin position="364"/>
        <end position="409"/>
    </location>
</feature>
<reference evidence="2 3" key="1">
    <citation type="submission" date="2024-04" db="EMBL/GenBank/DDBJ databases">
        <authorList>
            <person name="Rising A."/>
            <person name="Reimegard J."/>
            <person name="Sonavane S."/>
            <person name="Akerstrom W."/>
            <person name="Nylinder S."/>
            <person name="Hedman E."/>
            <person name="Kallberg Y."/>
        </authorList>
    </citation>
    <scope>NUCLEOTIDE SEQUENCE [LARGE SCALE GENOMIC DNA]</scope>
</reference>
<name>A0AAV2BEY4_9ARAC</name>
<dbReference type="AlphaFoldDB" id="A0AAV2BEY4"/>
<protein>
    <recommendedName>
        <fullName evidence="1">SOCS box domain-containing protein</fullName>
    </recommendedName>
</protein>
<organism evidence="2 3">
    <name type="scientific">Larinioides sclopetarius</name>
    <dbReference type="NCBI Taxonomy" id="280406"/>
    <lineage>
        <taxon>Eukaryota</taxon>
        <taxon>Metazoa</taxon>
        <taxon>Ecdysozoa</taxon>
        <taxon>Arthropoda</taxon>
        <taxon>Chelicerata</taxon>
        <taxon>Arachnida</taxon>
        <taxon>Araneae</taxon>
        <taxon>Araneomorphae</taxon>
        <taxon>Entelegynae</taxon>
        <taxon>Araneoidea</taxon>
        <taxon>Araneidae</taxon>
        <taxon>Larinioides</taxon>
    </lineage>
</organism>
<accession>A0AAV2BEY4</accession>
<proteinExistence type="predicted"/>
<dbReference type="EMBL" id="CAXIEN010000346">
    <property type="protein sequence ID" value="CAL1294440.1"/>
    <property type="molecule type" value="Genomic_DNA"/>
</dbReference>
<sequence>MEIINNSIRDRAVELCTSLDIAQYSFIVQNSLTPLNLELCQSYNVSDGQQNNNYPSFSFSKEFISTEEKCRKVLTKSRSVLYSLHLDLPRNRERSLKVNSEHMELSRDWKIPTVAKIHIRDDFYDEIMYSLMHEACKGKNNNLKVLKWFIKFGPLERSLFYQLPCSIINYFLDSMHPELNDCEYVIECLRKIDVIKWLINGGSSKPGRFTNLLYQIHRNGRNVKCSCCIDEVIDFCISLSSVQITEAVLKLKSAPSFCEKLFYFYVEEIFHERSTFLSGKISTAMSFRRRTLLHQMFWIYIRKSENPSEASKFLRLIWDSVPDSLLSKREIQVAFEEGFSSEEITDVCTLYSRAVGDVHPYVIPRTLKHYSRTAIRRRLSLNGHWLPEGIKEFALPEKLPSYLKLEEIA</sequence>
<gene>
    <name evidence="2" type="ORF">LARSCL_LOCUS18711</name>
</gene>
<comment type="caution">
    <text evidence="2">The sequence shown here is derived from an EMBL/GenBank/DDBJ whole genome shotgun (WGS) entry which is preliminary data.</text>
</comment>
<dbReference type="Proteomes" id="UP001497382">
    <property type="component" value="Unassembled WGS sequence"/>
</dbReference>
<dbReference type="SMART" id="SM00969">
    <property type="entry name" value="SOCS_box"/>
    <property type="match status" value="1"/>
</dbReference>
<evidence type="ECO:0000313" key="2">
    <source>
        <dbReference type="EMBL" id="CAL1294440.1"/>
    </source>
</evidence>